<proteinExistence type="predicted"/>
<dbReference type="EMBL" id="CAJPVJ010005778">
    <property type="protein sequence ID" value="CAG2169825.1"/>
    <property type="molecule type" value="Genomic_DNA"/>
</dbReference>
<name>A0A7R9QPQ4_9ACAR</name>
<organism evidence="3">
    <name type="scientific">Oppiella nova</name>
    <dbReference type="NCBI Taxonomy" id="334625"/>
    <lineage>
        <taxon>Eukaryota</taxon>
        <taxon>Metazoa</taxon>
        <taxon>Ecdysozoa</taxon>
        <taxon>Arthropoda</taxon>
        <taxon>Chelicerata</taxon>
        <taxon>Arachnida</taxon>
        <taxon>Acari</taxon>
        <taxon>Acariformes</taxon>
        <taxon>Sarcoptiformes</taxon>
        <taxon>Oribatida</taxon>
        <taxon>Brachypylina</taxon>
        <taxon>Oppioidea</taxon>
        <taxon>Oppiidae</taxon>
        <taxon>Oppiella</taxon>
    </lineage>
</organism>
<feature type="region of interest" description="Disordered" evidence="1">
    <location>
        <begin position="363"/>
        <end position="422"/>
    </location>
</feature>
<feature type="compositionally biased region" description="Polar residues" evidence="1">
    <location>
        <begin position="99"/>
        <end position="108"/>
    </location>
</feature>
<feature type="domain" description="PEHE" evidence="2">
    <location>
        <begin position="164"/>
        <end position="329"/>
    </location>
</feature>
<dbReference type="EMBL" id="OC920603">
    <property type="protein sequence ID" value="CAD7652638.1"/>
    <property type="molecule type" value="Genomic_DNA"/>
</dbReference>
<feature type="compositionally biased region" description="Polar residues" evidence="1">
    <location>
        <begin position="377"/>
        <end position="387"/>
    </location>
</feature>
<dbReference type="GO" id="GO:0035035">
    <property type="term" value="F:histone acetyltransferase binding"/>
    <property type="evidence" value="ECO:0007669"/>
    <property type="project" value="TreeGrafter"/>
</dbReference>
<dbReference type="AlphaFoldDB" id="A0A7R9QPQ4"/>
<sequence>DVSLGLHFTELLKRETIQRPIPSRHQNKKRRSPPSPTLSNKLLYDSSKNKSPKRSQSVISSTKLRKKYDGSAKRRYVRRSGSSSDSAWRKRGRPRERASSGSSRTESPIPSPVPSEGSNCGHSLSAPLHRRRRSEQHAFDINNIVIPYSIAATTRVEKLQYKEIITPKWRLTDTDTSLHNFSFSDLNIKAQPIEDIKPVLQKTISNEDEDEDISDVGFTSRHIKCEEEERKRILSFIKGNNKGGSMRGRGARVRFDSTRSDTNAPAGDAVFQNNDSTSQDSYTGASTPSTPVVNNCINDSNIAETPPPISERRRNASLSSRRDDSIDENFEVVTPFELRTFPLNDLDFELMSREVVQPLCPMDDTLDSINDPEKSNEGTITANNSRAPTPVDSDAVESGVEHNDEGDNDEDPEWEPKRIVKG</sequence>
<evidence type="ECO:0000313" key="4">
    <source>
        <dbReference type="Proteomes" id="UP000728032"/>
    </source>
</evidence>
<dbReference type="Proteomes" id="UP000728032">
    <property type="component" value="Unassembled WGS sequence"/>
</dbReference>
<reference evidence="3" key="1">
    <citation type="submission" date="2020-11" db="EMBL/GenBank/DDBJ databases">
        <authorList>
            <person name="Tran Van P."/>
        </authorList>
    </citation>
    <scope>NUCLEOTIDE SEQUENCE</scope>
</reference>
<protein>
    <recommendedName>
        <fullName evidence="2">PEHE domain-containing protein</fullName>
    </recommendedName>
</protein>
<evidence type="ECO:0000259" key="2">
    <source>
        <dbReference type="SMART" id="SM01300"/>
    </source>
</evidence>
<dbReference type="OrthoDB" id="6516773at2759"/>
<dbReference type="SMART" id="SM01300">
    <property type="entry name" value="PEHE"/>
    <property type="match status" value="1"/>
</dbReference>
<feature type="non-terminal residue" evidence="3">
    <location>
        <position position="422"/>
    </location>
</feature>
<dbReference type="InterPro" id="IPR026180">
    <property type="entry name" value="NSL1"/>
</dbReference>
<keyword evidence="4" id="KW-1185">Reference proteome</keyword>
<feature type="region of interest" description="Disordered" evidence="1">
    <location>
        <begin position="15"/>
        <end position="131"/>
    </location>
</feature>
<accession>A0A7R9QPQ4</accession>
<evidence type="ECO:0000256" key="1">
    <source>
        <dbReference type="SAM" id="MobiDB-lite"/>
    </source>
</evidence>
<feature type="compositionally biased region" description="Basic and acidic residues" evidence="1">
    <location>
        <begin position="310"/>
        <end position="322"/>
    </location>
</feature>
<dbReference type="PANTHER" id="PTHR22443">
    <property type="entry name" value="NON-SPECIFIC LETHAL 1, ISOFORM M"/>
    <property type="match status" value="1"/>
</dbReference>
<feature type="compositionally biased region" description="Polar residues" evidence="1">
    <location>
        <begin position="271"/>
        <end position="303"/>
    </location>
</feature>
<dbReference type="PANTHER" id="PTHR22443:SF18">
    <property type="entry name" value="NON-SPECIFIC LETHAL 1, ISOFORM M"/>
    <property type="match status" value="1"/>
</dbReference>
<gene>
    <name evidence="3" type="ORF">ONB1V03_LOCUS9299</name>
</gene>
<evidence type="ECO:0000313" key="3">
    <source>
        <dbReference type="EMBL" id="CAD7652638.1"/>
    </source>
</evidence>
<feature type="region of interest" description="Disordered" evidence="1">
    <location>
        <begin position="256"/>
        <end position="322"/>
    </location>
</feature>
<dbReference type="GO" id="GO:0044545">
    <property type="term" value="C:NSL complex"/>
    <property type="evidence" value="ECO:0007669"/>
    <property type="project" value="TreeGrafter"/>
</dbReference>
<dbReference type="InterPro" id="IPR029332">
    <property type="entry name" value="PEHE_dom"/>
</dbReference>